<dbReference type="InterPro" id="IPR046286">
    <property type="entry name" value="DUF6323"/>
</dbReference>
<protein>
    <submittedName>
        <fullName evidence="1">DUF6323 family protein</fullName>
    </submittedName>
</protein>
<evidence type="ECO:0000313" key="1">
    <source>
        <dbReference type="EMBL" id="MCP1103449.1"/>
    </source>
</evidence>
<comment type="caution">
    <text evidence="1">The sequence shown here is derived from an EMBL/GenBank/DDBJ whole genome shotgun (WGS) entry which is preliminary data.</text>
</comment>
<proteinExistence type="predicted"/>
<gene>
    <name evidence="1" type="ORF">NK125_13660</name>
</gene>
<dbReference type="EMBL" id="JAMZFW010000027">
    <property type="protein sequence ID" value="MCP1103449.1"/>
    <property type="molecule type" value="Genomic_DNA"/>
</dbReference>
<evidence type="ECO:0000313" key="2">
    <source>
        <dbReference type="Proteomes" id="UP001523566"/>
    </source>
</evidence>
<dbReference type="Pfam" id="PF19848">
    <property type="entry name" value="DUF6323"/>
    <property type="match status" value="1"/>
</dbReference>
<name>A0ABT1ECR2_9FIRM</name>
<dbReference type="RefSeq" id="WP_262067221.1">
    <property type="nucleotide sequence ID" value="NZ_JAMXOD010000027.1"/>
</dbReference>
<sequence>MEIKDLTGLSLVTKKKEVHDLMERNADTGRFQLVLSEKEALQLVESKNQTLRMYKRIELGESILGSLVEAFCDSQYINQSSYLETLTELQELFYLYKNECMDQISDEELLCFMREQYDEICCGDLDYLGGTCLARFAEAVKAGWKESDETRREKYEKLSTEKRWDKDVYLSVVKELFW</sequence>
<organism evidence="1 2">
    <name type="scientific">Aequitasia blattaphilus</name>
    <dbReference type="NCBI Taxonomy" id="2949332"/>
    <lineage>
        <taxon>Bacteria</taxon>
        <taxon>Bacillati</taxon>
        <taxon>Bacillota</taxon>
        <taxon>Clostridia</taxon>
        <taxon>Lachnospirales</taxon>
        <taxon>Lachnospiraceae</taxon>
        <taxon>Aequitasia</taxon>
    </lineage>
</organism>
<dbReference type="Proteomes" id="UP001523566">
    <property type="component" value="Unassembled WGS sequence"/>
</dbReference>
<reference evidence="1 2" key="1">
    <citation type="journal article" date="2022" name="Genome Biol. Evol.">
        <title>Host diet, physiology and behaviors set the stage for Lachnospiraceae cladogenesis.</title>
        <authorList>
            <person name="Vera-Ponce De Leon A."/>
            <person name="Schneider M."/>
            <person name="Jahnes B.C."/>
            <person name="Sadowski V."/>
            <person name="Camuy-Velez L.A."/>
            <person name="Duan J."/>
            <person name="Sabree Z.L."/>
        </authorList>
    </citation>
    <scope>NUCLEOTIDE SEQUENCE [LARGE SCALE GENOMIC DNA]</scope>
    <source>
        <strain evidence="1 2">PAL113</strain>
    </source>
</reference>
<accession>A0ABT1ECR2</accession>
<keyword evidence="2" id="KW-1185">Reference proteome</keyword>